<accession>A0A182F962</accession>
<dbReference type="AlphaFoldDB" id="A0A182F962"/>
<dbReference type="Proteomes" id="UP000069272">
    <property type="component" value="Chromosome 2R"/>
</dbReference>
<sequence>MLMHSDAGASPRSGDIFEISPRPFSVTPSANSGFQYVRSPPRSELFSNGLTASRNFPGTATATGTRQLAASSQRKSPFGTSGGFGELITTETPPAWWQVALRKKKDYEPRNEVTGGNDRSRTRNGARFGSVR</sequence>
<dbReference type="EnsemblMetazoa" id="AALB003036-RA">
    <property type="protein sequence ID" value="AALB003036-PA"/>
    <property type="gene ID" value="AALB003036"/>
</dbReference>
<evidence type="ECO:0000256" key="1">
    <source>
        <dbReference type="SAM" id="MobiDB-lite"/>
    </source>
</evidence>
<evidence type="ECO:0000313" key="2">
    <source>
        <dbReference type="EnsemblMetazoa" id="AALB003036-PA"/>
    </source>
</evidence>
<dbReference type="STRING" id="7167.A0A182F962"/>
<feature type="compositionally biased region" description="Polar residues" evidence="1">
    <location>
        <begin position="48"/>
        <end position="79"/>
    </location>
</feature>
<feature type="region of interest" description="Disordered" evidence="1">
    <location>
        <begin position="106"/>
        <end position="132"/>
    </location>
</feature>
<organism evidence="2 3">
    <name type="scientific">Anopheles albimanus</name>
    <name type="common">New world malaria mosquito</name>
    <dbReference type="NCBI Taxonomy" id="7167"/>
    <lineage>
        <taxon>Eukaryota</taxon>
        <taxon>Metazoa</taxon>
        <taxon>Ecdysozoa</taxon>
        <taxon>Arthropoda</taxon>
        <taxon>Hexapoda</taxon>
        <taxon>Insecta</taxon>
        <taxon>Pterygota</taxon>
        <taxon>Neoptera</taxon>
        <taxon>Endopterygota</taxon>
        <taxon>Diptera</taxon>
        <taxon>Nematocera</taxon>
        <taxon>Culicoidea</taxon>
        <taxon>Culicidae</taxon>
        <taxon>Anophelinae</taxon>
        <taxon>Anopheles</taxon>
    </lineage>
</organism>
<keyword evidence="3" id="KW-1185">Reference proteome</keyword>
<dbReference type="VEuPathDB" id="VectorBase:AALB20_032897"/>
<evidence type="ECO:0000313" key="3">
    <source>
        <dbReference type="Proteomes" id="UP000069272"/>
    </source>
</evidence>
<protein>
    <submittedName>
        <fullName evidence="2">Uncharacterized protein</fullName>
    </submittedName>
</protein>
<name>A0A182F962_ANOAL</name>
<proteinExistence type="predicted"/>
<feature type="region of interest" description="Disordered" evidence="1">
    <location>
        <begin position="48"/>
        <end position="87"/>
    </location>
</feature>
<feature type="region of interest" description="Disordered" evidence="1">
    <location>
        <begin position="1"/>
        <end position="20"/>
    </location>
</feature>
<reference evidence="2 3" key="1">
    <citation type="journal article" date="2017" name="G3 (Bethesda)">
        <title>The Physical Genome Mapping of Anopheles albimanus Corrected Scaffold Misassemblies and Identified Interarm Rearrangements in Genus Anopheles.</title>
        <authorList>
            <person name="Artemov G.N."/>
            <person name="Peery A.N."/>
            <person name="Jiang X."/>
            <person name="Tu Z."/>
            <person name="Stegniy V.N."/>
            <person name="Sharakhova M.V."/>
            <person name="Sharakhov I.V."/>
        </authorList>
    </citation>
    <scope>NUCLEOTIDE SEQUENCE [LARGE SCALE GENOMIC DNA]</scope>
    <source>
        <strain evidence="2 3">ALBI9_A</strain>
    </source>
</reference>
<reference evidence="2" key="2">
    <citation type="submission" date="2022-08" db="UniProtKB">
        <authorList>
            <consortium name="EnsemblMetazoa"/>
        </authorList>
    </citation>
    <scope>IDENTIFICATION</scope>
    <source>
        <strain evidence="2">STECLA/ALBI9_A</strain>
    </source>
</reference>
<dbReference type="VEuPathDB" id="VectorBase:AALB017848"/>